<dbReference type="AlphaFoldDB" id="J9GBC6"/>
<organism evidence="1">
    <name type="scientific">gut metagenome</name>
    <dbReference type="NCBI Taxonomy" id="749906"/>
    <lineage>
        <taxon>unclassified sequences</taxon>
        <taxon>metagenomes</taxon>
        <taxon>organismal metagenomes</taxon>
    </lineage>
</organism>
<dbReference type="EMBL" id="AMCI01005137">
    <property type="protein sequence ID" value="EJW96729.1"/>
    <property type="molecule type" value="Genomic_DNA"/>
</dbReference>
<protein>
    <submittedName>
        <fullName evidence="1">Uncharacterized protein</fullName>
    </submittedName>
</protein>
<sequence>MGTNPFCSSNKVQPIAVVFLHTRCNCEDVRVKDDVCRRNVCFFC</sequence>
<proteinExistence type="predicted"/>
<gene>
    <name evidence="1" type="ORF">EVA_15163</name>
</gene>
<accession>J9GBC6</accession>
<name>J9GBC6_9ZZZZ</name>
<comment type="caution">
    <text evidence="1">The sequence shown here is derived from an EMBL/GenBank/DDBJ whole genome shotgun (WGS) entry which is preliminary data.</text>
</comment>
<evidence type="ECO:0000313" key="1">
    <source>
        <dbReference type="EMBL" id="EJW96729.1"/>
    </source>
</evidence>
<reference evidence="1" key="1">
    <citation type="journal article" date="2012" name="PLoS ONE">
        <title>Gene sets for utilization of primary and secondary nutrition supplies in the distal gut of endangered iberian lynx.</title>
        <authorList>
            <person name="Alcaide M."/>
            <person name="Messina E."/>
            <person name="Richter M."/>
            <person name="Bargiela R."/>
            <person name="Peplies J."/>
            <person name="Huws S.A."/>
            <person name="Newbold C.J."/>
            <person name="Golyshin P.N."/>
            <person name="Simon M.A."/>
            <person name="Lopez G."/>
            <person name="Yakimov M.M."/>
            <person name="Ferrer M."/>
        </authorList>
    </citation>
    <scope>NUCLEOTIDE SEQUENCE</scope>
</reference>